<evidence type="ECO:0000256" key="4">
    <source>
        <dbReference type="ARBA" id="ARBA00022989"/>
    </source>
</evidence>
<keyword evidence="5 7" id="KW-0472">Membrane</keyword>
<dbReference type="PANTHER" id="PTHR31394:SF1">
    <property type="entry name" value="TRANSMEMBRANE PROTEIN 199"/>
    <property type="match status" value="1"/>
</dbReference>
<evidence type="ECO:0000256" key="6">
    <source>
        <dbReference type="SAM" id="MobiDB-lite"/>
    </source>
</evidence>
<keyword evidence="2 7" id="KW-0812">Transmembrane</keyword>
<reference evidence="8 9" key="1">
    <citation type="submission" date="2019-09" db="EMBL/GenBank/DDBJ databases">
        <authorList>
            <person name="Brejova B."/>
        </authorList>
    </citation>
    <scope>NUCLEOTIDE SEQUENCE [LARGE SCALE GENOMIC DNA]</scope>
</reference>
<organism evidence="8 9">
    <name type="scientific">Magnusiomyces paraingens</name>
    <dbReference type="NCBI Taxonomy" id="2606893"/>
    <lineage>
        <taxon>Eukaryota</taxon>
        <taxon>Fungi</taxon>
        <taxon>Dikarya</taxon>
        <taxon>Ascomycota</taxon>
        <taxon>Saccharomycotina</taxon>
        <taxon>Dipodascomycetes</taxon>
        <taxon>Dipodascales</taxon>
        <taxon>Dipodascaceae</taxon>
        <taxon>Magnusiomyces</taxon>
    </lineage>
</organism>
<keyword evidence="3" id="KW-0256">Endoplasmic reticulum</keyword>
<feature type="transmembrane region" description="Helical" evidence="7">
    <location>
        <begin position="170"/>
        <end position="189"/>
    </location>
</feature>
<accession>A0A5E8BXG6</accession>
<dbReference type="AlphaFoldDB" id="A0A5E8BXG6"/>
<feature type="region of interest" description="Disordered" evidence="6">
    <location>
        <begin position="268"/>
        <end position="291"/>
    </location>
</feature>
<name>A0A5E8BXG6_9ASCO</name>
<dbReference type="Proteomes" id="UP000398389">
    <property type="component" value="Unassembled WGS sequence"/>
</dbReference>
<keyword evidence="4 7" id="KW-1133">Transmembrane helix</keyword>
<protein>
    <submittedName>
        <fullName evidence="8">Uncharacterized protein</fullName>
    </submittedName>
</protein>
<dbReference type="Pfam" id="PF11712">
    <property type="entry name" value="Vma12"/>
    <property type="match status" value="1"/>
</dbReference>
<dbReference type="PANTHER" id="PTHR31394">
    <property type="entry name" value="TRANSMEMBRANE PROTEIN 199"/>
    <property type="match status" value="1"/>
</dbReference>
<sequence length="291" mass="31481">MVLLTVTPAIKTALELYHSQNNDNNTSDQISPDLSNDQNPTIKTKPTHNVSSTTTLDTTSEKISANIKQQSSTTLLPPTSSPSISHAQLITLASKTCTPLVSLVRNSAVYTPPPPPPPAKSPEYIALMSRLRREAEEAEYMEMVGGAAPASSLQEVLTPGQEIKAVREQLTAIVNVGISVASVAYALWYCSGNYFHWDLPARTLLALFGAIVVLVAETVVYLRYHMRVDDARAVEQAKVEKKTFLQALTGPEGVLALPSDDIDLLPAVSTTTSTSTPKPSTRKRRVASKKQ</sequence>
<dbReference type="GeneID" id="43582384"/>
<evidence type="ECO:0000256" key="1">
    <source>
        <dbReference type="ARBA" id="ARBA00004477"/>
    </source>
</evidence>
<keyword evidence="9" id="KW-1185">Reference proteome</keyword>
<feature type="compositionally biased region" description="Basic residues" evidence="6">
    <location>
        <begin position="280"/>
        <end position="291"/>
    </location>
</feature>
<evidence type="ECO:0000313" key="9">
    <source>
        <dbReference type="Proteomes" id="UP000398389"/>
    </source>
</evidence>
<dbReference type="InterPro" id="IPR021013">
    <property type="entry name" value="ATPase_Vma12"/>
</dbReference>
<dbReference type="RefSeq" id="XP_031854175.1">
    <property type="nucleotide sequence ID" value="XM_031998284.1"/>
</dbReference>
<evidence type="ECO:0000313" key="8">
    <source>
        <dbReference type="EMBL" id="VVT53425.1"/>
    </source>
</evidence>
<feature type="compositionally biased region" description="Low complexity" evidence="6">
    <location>
        <begin position="269"/>
        <end position="279"/>
    </location>
</feature>
<dbReference type="EMBL" id="CABVLU010000003">
    <property type="protein sequence ID" value="VVT53425.1"/>
    <property type="molecule type" value="Genomic_DNA"/>
</dbReference>
<evidence type="ECO:0000256" key="2">
    <source>
        <dbReference type="ARBA" id="ARBA00022692"/>
    </source>
</evidence>
<evidence type="ECO:0000256" key="5">
    <source>
        <dbReference type="ARBA" id="ARBA00023136"/>
    </source>
</evidence>
<comment type="subcellular location">
    <subcellularLocation>
        <location evidence="1">Endoplasmic reticulum membrane</location>
        <topology evidence="1">Multi-pass membrane protein</topology>
    </subcellularLocation>
</comment>
<evidence type="ECO:0000256" key="3">
    <source>
        <dbReference type="ARBA" id="ARBA00022824"/>
    </source>
</evidence>
<feature type="region of interest" description="Disordered" evidence="6">
    <location>
        <begin position="20"/>
        <end position="59"/>
    </location>
</feature>
<gene>
    <name evidence="8" type="ORF">SAPINGB_P003567</name>
</gene>
<evidence type="ECO:0000256" key="7">
    <source>
        <dbReference type="SAM" id="Phobius"/>
    </source>
</evidence>
<dbReference type="GO" id="GO:0070072">
    <property type="term" value="P:vacuolar proton-transporting V-type ATPase complex assembly"/>
    <property type="evidence" value="ECO:0007669"/>
    <property type="project" value="InterPro"/>
</dbReference>
<proteinExistence type="predicted"/>
<feature type="transmembrane region" description="Helical" evidence="7">
    <location>
        <begin position="201"/>
        <end position="222"/>
    </location>
</feature>
<dbReference type="GO" id="GO:0005789">
    <property type="term" value="C:endoplasmic reticulum membrane"/>
    <property type="evidence" value="ECO:0007669"/>
    <property type="project" value="UniProtKB-SubCell"/>
</dbReference>
<dbReference type="OrthoDB" id="19981at2759"/>